<keyword evidence="2" id="KW-1185">Reference proteome</keyword>
<accession>A0A662Z9J9</accession>
<evidence type="ECO:0000313" key="1">
    <source>
        <dbReference type="EMBL" id="SFJ93660.1"/>
    </source>
</evidence>
<gene>
    <name evidence="1" type="ORF">SAMN04487865_100851</name>
</gene>
<dbReference type="EMBL" id="FOSF01000008">
    <property type="protein sequence ID" value="SFJ93660.1"/>
    <property type="molecule type" value="Genomic_DNA"/>
</dbReference>
<reference evidence="1 2" key="1">
    <citation type="submission" date="2016-10" db="EMBL/GenBank/DDBJ databases">
        <authorList>
            <person name="Varghese N."/>
            <person name="Submissions S."/>
        </authorList>
    </citation>
    <scope>NUCLEOTIDE SEQUENCE [LARGE SCALE GENOMIC DNA]</scope>
    <source>
        <strain evidence="1 2">22B</strain>
    </source>
</reference>
<protein>
    <recommendedName>
        <fullName evidence="3">Toxin YoeB</fullName>
    </recommendedName>
</protein>
<dbReference type="Proteomes" id="UP000243374">
    <property type="component" value="Unassembled WGS sequence"/>
</dbReference>
<evidence type="ECO:0008006" key="3">
    <source>
        <dbReference type="Google" id="ProtNLM"/>
    </source>
</evidence>
<dbReference type="AlphaFoldDB" id="A0A662Z9J9"/>
<proteinExistence type="predicted"/>
<organism evidence="1 2">
    <name type="scientific">Succinivibrio dextrinosolvens</name>
    <dbReference type="NCBI Taxonomy" id="83771"/>
    <lineage>
        <taxon>Bacteria</taxon>
        <taxon>Pseudomonadati</taxon>
        <taxon>Pseudomonadota</taxon>
        <taxon>Gammaproteobacteria</taxon>
        <taxon>Aeromonadales</taxon>
        <taxon>Succinivibrionaceae</taxon>
        <taxon>Succinivibrio</taxon>
    </lineage>
</organism>
<sequence length="78" mass="9385">MRKIWHDAAWEEYLNWQSVDNKIGNQVSVTENIRFLSAHIIFIQKELCVPNIYKIHSYSFLIFPFQNFIQSNKSQKTH</sequence>
<evidence type="ECO:0000313" key="2">
    <source>
        <dbReference type="Proteomes" id="UP000243374"/>
    </source>
</evidence>
<name>A0A662Z9J9_9GAMM</name>